<dbReference type="InterPro" id="IPR006153">
    <property type="entry name" value="Cation/H_exchanger_TM"/>
</dbReference>
<keyword evidence="11" id="KW-1185">Reference proteome</keyword>
<feature type="transmembrane region" description="Helical" evidence="8">
    <location>
        <begin position="367"/>
        <end position="391"/>
    </location>
</feature>
<dbReference type="PANTHER" id="PTHR32507">
    <property type="entry name" value="NA(+)/H(+) ANTIPORTER 1"/>
    <property type="match status" value="1"/>
</dbReference>
<evidence type="ECO:0000256" key="2">
    <source>
        <dbReference type="ARBA" id="ARBA00022448"/>
    </source>
</evidence>
<proteinExistence type="predicted"/>
<sequence length="402" mass="41331">MIPATLVAAATFLLWCLLSGRMDRWGVSAPLVMVLAGGAVGIGAHGAIAEAINTGAAQRAAEIILAVLLFVDATHVRGSLLGRHPRLAARSLLLGIPVGLILSVAVGWLLLPHLGWSVLLLVACVIAPIDFASAPALLRDRRVPSRVRDVLTVESGYTDGLITPVFLFAMYWAGPAHGGDDDPAPALLAAAPQAAIALAVGAALGAAIAAGVRYSERTGLATASGRSLAIAATPLLTYAAAVGLGGNGFVAAFVCGIVYRLRRGTETADDVGLTDDVGFLLAAAMWFVFGSVAIVGIFDGVDWRTLVFVLAALTVLRVVPVGVAMLGSGLPRRQVLGLGWLRPRGTSTIVFALIAFNTLPDGPVADLTLTVAVLVVLGSVVLHTVGVPVTIAGHDRRVRSRA</sequence>
<feature type="transmembrane region" description="Helical" evidence="8">
    <location>
        <begin position="279"/>
        <end position="298"/>
    </location>
</feature>
<keyword evidence="6" id="KW-0406">Ion transport</keyword>
<evidence type="ECO:0000256" key="7">
    <source>
        <dbReference type="ARBA" id="ARBA00023136"/>
    </source>
</evidence>
<dbReference type="STRING" id="47312.SAMN04489765_1684"/>
<evidence type="ECO:0000256" key="3">
    <source>
        <dbReference type="ARBA" id="ARBA00022449"/>
    </source>
</evidence>
<comment type="subcellular location">
    <subcellularLocation>
        <location evidence="1">Cell membrane</location>
        <topology evidence="1">Multi-pass membrane protein</topology>
    </subcellularLocation>
</comment>
<evidence type="ECO:0000313" key="11">
    <source>
        <dbReference type="Proteomes" id="UP000183053"/>
    </source>
</evidence>
<evidence type="ECO:0000256" key="8">
    <source>
        <dbReference type="SAM" id="Phobius"/>
    </source>
</evidence>
<evidence type="ECO:0000259" key="9">
    <source>
        <dbReference type="Pfam" id="PF00999"/>
    </source>
</evidence>
<evidence type="ECO:0000256" key="1">
    <source>
        <dbReference type="ARBA" id="ARBA00004651"/>
    </source>
</evidence>
<feature type="transmembrane region" description="Helical" evidence="8">
    <location>
        <begin position="235"/>
        <end position="259"/>
    </location>
</feature>
<evidence type="ECO:0000256" key="6">
    <source>
        <dbReference type="ARBA" id="ARBA00023065"/>
    </source>
</evidence>
<dbReference type="Pfam" id="PF00999">
    <property type="entry name" value="Na_H_Exchanger"/>
    <property type="match status" value="1"/>
</dbReference>
<organism evidence="10 11">
    <name type="scientific">Tsukamurella pulmonis</name>
    <dbReference type="NCBI Taxonomy" id="47312"/>
    <lineage>
        <taxon>Bacteria</taxon>
        <taxon>Bacillati</taxon>
        <taxon>Actinomycetota</taxon>
        <taxon>Actinomycetes</taxon>
        <taxon>Mycobacteriales</taxon>
        <taxon>Tsukamurellaceae</taxon>
        <taxon>Tsukamurella</taxon>
    </lineage>
</organism>
<dbReference type="GO" id="GO:1902600">
    <property type="term" value="P:proton transmembrane transport"/>
    <property type="evidence" value="ECO:0007669"/>
    <property type="project" value="InterPro"/>
</dbReference>
<feature type="domain" description="Cation/H+ exchanger transmembrane" evidence="9">
    <location>
        <begin position="18"/>
        <end position="389"/>
    </location>
</feature>
<accession>A0A1H1DEN3</accession>
<dbReference type="PANTHER" id="PTHR32507:SF8">
    <property type="entry name" value="CNH1P"/>
    <property type="match status" value="1"/>
</dbReference>
<dbReference type="GO" id="GO:0015297">
    <property type="term" value="F:antiporter activity"/>
    <property type="evidence" value="ECO:0007669"/>
    <property type="project" value="UniProtKB-KW"/>
</dbReference>
<dbReference type="Proteomes" id="UP000183053">
    <property type="component" value="Unassembled WGS sequence"/>
</dbReference>
<dbReference type="AlphaFoldDB" id="A0A1H1DEN3"/>
<keyword evidence="3" id="KW-0050">Antiport</keyword>
<keyword evidence="2" id="KW-0813">Transport</keyword>
<name>A0A1H1DEN3_9ACTN</name>
<keyword evidence="4 8" id="KW-0812">Transmembrane</keyword>
<evidence type="ECO:0000256" key="4">
    <source>
        <dbReference type="ARBA" id="ARBA00022692"/>
    </source>
</evidence>
<keyword evidence="7 8" id="KW-0472">Membrane</keyword>
<gene>
    <name evidence="10" type="ORF">SAMN04489765_1684</name>
</gene>
<protein>
    <submittedName>
        <fullName evidence="10">NhaP-type Na+/H+ or K+/H+ antiporter</fullName>
    </submittedName>
</protein>
<evidence type="ECO:0000256" key="5">
    <source>
        <dbReference type="ARBA" id="ARBA00022989"/>
    </source>
</evidence>
<dbReference type="RefSeq" id="WP_068536319.1">
    <property type="nucleotide sequence ID" value="NZ_FNLF01000002.1"/>
</dbReference>
<feature type="transmembrane region" description="Helical" evidence="8">
    <location>
        <begin position="194"/>
        <end position="214"/>
    </location>
</feature>
<evidence type="ECO:0000313" key="10">
    <source>
        <dbReference type="EMBL" id="SDQ74719.1"/>
    </source>
</evidence>
<feature type="transmembrane region" description="Helical" evidence="8">
    <location>
        <begin position="116"/>
        <end position="138"/>
    </location>
</feature>
<feature type="transmembrane region" description="Helical" evidence="8">
    <location>
        <begin position="150"/>
        <end position="174"/>
    </location>
</feature>
<feature type="transmembrane region" description="Helical" evidence="8">
    <location>
        <begin position="87"/>
        <end position="110"/>
    </location>
</feature>
<dbReference type="GO" id="GO:0005886">
    <property type="term" value="C:plasma membrane"/>
    <property type="evidence" value="ECO:0007669"/>
    <property type="project" value="UniProtKB-SubCell"/>
</dbReference>
<dbReference type="OrthoDB" id="4174405at2"/>
<reference evidence="11" key="1">
    <citation type="submission" date="2016-10" db="EMBL/GenBank/DDBJ databases">
        <authorList>
            <person name="Varghese N."/>
            <person name="Submissions S."/>
        </authorList>
    </citation>
    <scope>NUCLEOTIDE SEQUENCE [LARGE SCALE GENOMIC DNA]</scope>
    <source>
        <strain evidence="11">DSM 44142</strain>
    </source>
</reference>
<keyword evidence="5 8" id="KW-1133">Transmembrane helix</keyword>
<dbReference type="EMBL" id="FNLF01000002">
    <property type="protein sequence ID" value="SDQ74719.1"/>
    <property type="molecule type" value="Genomic_DNA"/>
</dbReference>
<feature type="transmembrane region" description="Helical" evidence="8">
    <location>
        <begin position="29"/>
        <end position="49"/>
    </location>
</feature>
<feature type="transmembrane region" description="Helical" evidence="8">
    <location>
        <begin position="305"/>
        <end position="326"/>
    </location>
</feature>